<dbReference type="EMBL" id="DXFB01000171">
    <property type="protein sequence ID" value="HIX45904.1"/>
    <property type="molecule type" value="Genomic_DNA"/>
</dbReference>
<dbReference type="InterPro" id="IPR003370">
    <property type="entry name" value="Chromate_transpt"/>
</dbReference>
<comment type="caution">
    <text evidence="8">The sequence shown here is derived from an EMBL/GenBank/DDBJ whole genome shotgun (WGS) entry which is preliminary data.</text>
</comment>
<feature type="transmembrane region" description="Helical" evidence="7">
    <location>
        <begin position="46"/>
        <end position="71"/>
    </location>
</feature>
<dbReference type="Pfam" id="PF02417">
    <property type="entry name" value="Chromate_transp"/>
    <property type="match status" value="1"/>
</dbReference>
<keyword evidence="6 7" id="KW-0472">Membrane</keyword>
<evidence type="ECO:0000256" key="7">
    <source>
        <dbReference type="SAM" id="Phobius"/>
    </source>
</evidence>
<dbReference type="AlphaFoldDB" id="A0A9D1VS76"/>
<evidence type="ECO:0000256" key="1">
    <source>
        <dbReference type="ARBA" id="ARBA00004651"/>
    </source>
</evidence>
<evidence type="ECO:0000256" key="4">
    <source>
        <dbReference type="ARBA" id="ARBA00022692"/>
    </source>
</evidence>
<feature type="transmembrane region" description="Helical" evidence="7">
    <location>
        <begin position="109"/>
        <end position="142"/>
    </location>
</feature>
<keyword evidence="5 7" id="KW-1133">Transmembrane helix</keyword>
<evidence type="ECO:0000313" key="8">
    <source>
        <dbReference type="EMBL" id="HIX45904.1"/>
    </source>
</evidence>
<dbReference type="PANTHER" id="PTHR43663:SF2">
    <property type="entry name" value="CHROMATE TRANSPORT PROTEIN-RELATED"/>
    <property type="match status" value="1"/>
</dbReference>
<feature type="transmembrane region" description="Helical" evidence="7">
    <location>
        <begin position="83"/>
        <end position="103"/>
    </location>
</feature>
<dbReference type="PANTHER" id="PTHR43663">
    <property type="entry name" value="CHROMATE TRANSPORT PROTEIN-RELATED"/>
    <property type="match status" value="1"/>
</dbReference>
<name>A0A9D1VS76_9BACT</name>
<protein>
    <submittedName>
        <fullName evidence="8">Chromate transporter</fullName>
    </submittedName>
</protein>
<reference evidence="8" key="1">
    <citation type="journal article" date="2021" name="PeerJ">
        <title>Extensive microbial diversity within the chicken gut microbiome revealed by metagenomics and culture.</title>
        <authorList>
            <person name="Gilroy R."/>
            <person name="Ravi A."/>
            <person name="Getino M."/>
            <person name="Pursley I."/>
            <person name="Horton D.L."/>
            <person name="Alikhan N.F."/>
            <person name="Baker D."/>
            <person name="Gharbi K."/>
            <person name="Hall N."/>
            <person name="Watson M."/>
            <person name="Adriaenssens E.M."/>
            <person name="Foster-Nyarko E."/>
            <person name="Jarju S."/>
            <person name="Secka A."/>
            <person name="Antonio M."/>
            <person name="Oren A."/>
            <person name="Chaudhuri R.R."/>
            <person name="La Ragione R."/>
            <person name="Hildebrand F."/>
            <person name="Pallen M.J."/>
        </authorList>
    </citation>
    <scope>NUCLEOTIDE SEQUENCE</scope>
    <source>
        <strain evidence="8">ChiHjej12B11-16260</strain>
    </source>
</reference>
<evidence type="ECO:0000256" key="5">
    <source>
        <dbReference type="ARBA" id="ARBA00022989"/>
    </source>
</evidence>
<dbReference type="GO" id="GO:0005886">
    <property type="term" value="C:plasma membrane"/>
    <property type="evidence" value="ECO:0007669"/>
    <property type="project" value="UniProtKB-SubCell"/>
</dbReference>
<dbReference type="GO" id="GO:0015109">
    <property type="term" value="F:chromate transmembrane transporter activity"/>
    <property type="evidence" value="ECO:0007669"/>
    <property type="project" value="InterPro"/>
</dbReference>
<dbReference type="InterPro" id="IPR052518">
    <property type="entry name" value="CHR_Transporter"/>
</dbReference>
<evidence type="ECO:0000256" key="6">
    <source>
        <dbReference type="ARBA" id="ARBA00023136"/>
    </source>
</evidence>
<reference evidence="8" key="2">
    <citation type="submission" date="2021-04" db="EMBL/GenBank/DDBJ databases">
        <authorList>
            <person name="Gilroy R."/>
        </authorList>
    </citation>
    <scope>NUCLEOTIDE SEQUENCE</scope>
    <source>
        <strain evidence="8">ChiHjej12B11-16260</strain>
    </source>
</reference>
<feature type="non-terminal residue" evidence="8">
    <location>
        <position position="1"/>
    </location>
</feature>
<keyword evidence="4 7" id="KW-0812">Transmembrane</keyword>
<dbReference type="Proteomes" id="UP000824246">
    <property type="component" value="Unassembled WGS sequence"/>
</dbReference>
<organism evidence="8 9">
    <name type="scientific">Candidatus Barnesiella excrementipullorum</name>
    <dbReference type="NCBI Taxonomy" id="2838479"/>
    <lineage>
        <taxon>Bacteria</taxon>
        <taxon>Pseudomonadati</taxon>
        <taxon>Bacteroidota</taxon>
        <taxon>Bacteroidia</taxon>
        <taxon>Bacteroidales</taxon>
        <taxon>Barnesiellaceae</taxon>
        <taxon>Barnesiella</taxon>
    </lineage>
</organism>
<evidence type="ECO:0000256" key="3">
    <source>
        <dbReference type="ARBA" id="ARBA00022475"/>
    </source>
</evidence>
<accession>A0A9D1VS76</accession>
<evidence type="ECO:0000256" key="2">
    <source>
        <dbReference type="ARBA" id="ARBA00005262"/>
    </source>
</evidence>
<evidence type="ECO:0000313" key="9">
    <source>
        <dbReference type="Proteomes" id="UP000824246"/>
    </source>
</evidence>
<proteinExistence type="inferred from homology"/>
<comment type="similarity">
    <text evidence="2">Belongs to the chromate ion transporter (CHR) (TC 2.A.51) family.</text>
</comment>
<comment type="subcellular location">
    <subcellularLocation>
        <location evidence="1">Cell membrane</location>
        <topology evidence="1">Multi-pass membrane protein</topology>
    </subcellularLocation>
</comment>
<gene>
    <name evidence="8" type="ORF">H9982_06750</name>
</gene>
<keyword evidence="3" id="KW-1003">Cell membrane</keyword>
<sequence>VVDKYHWIDKEEFLDELAVAQSLPGILAVNISVLVGNKLRGFKGSFVAAMGTILPSFVVILLIAIFFSQIYNNPTVASIFKGIRPAVVALILAPVITTAQAARLNKWTILIPIIVALAIWMGGVSPVLCIILGGGGGYLYYLYTQRNKRRNKENKTKEQP</sequence>